<protein>
    <submittedName>
        <fullName evidence="3">Cobyrinic acid a,c-diamide synthase</fullName>
    </submittedName>
</protein>
<evidence type="ECO:0000313" key="2">
    <source>
        <dbReference type="EMBL" id="AUB43738.1"/>
    </source>
</evidence>
<evidence type="ECO:0000313" key="3">
    <source>
        <dbReference type="EMBL" id="AUB44536.1"/>
    </source>
</evidence>
<geneLocation type="plasmid" evidence="4">
    <name>pnfsy08</name>
</geneLocation>
<dbReference type="Proteomes" id="UP000232003">
    <property type="component" value="Plasmid pNFSY06"/>
</dbReference>
<dbReference type="KEGG" id="nfl:COO91_10769"/>
<geneLocation type="plasmid" evidence="2">
    <name>pNFSY06</name>
</geneLocation>
<reference evidence="3 4" key="1">
    <citation type="submission" date="2017-11" db="EMBL/GenBank/DDBJ databases">
        <title>Complete genome of a free-living desiccation-tolerant cyanobacterium and its photosynthetic adaptation to extreme terrestrial habitat.</title>
        <authorList>
            <person name="Shang J."/>
        </authorList>
    </citation>
    <scope>NUCLEOTIDE SEQUENCE [LARGE SCALE GENOMIC DNA]</scope>
    <source>
        <strain evidence="3 4">CCNUN1</strain>
        <plasmid evidence="2">pNFSY06</plasmid>
        <plasmid evidence="4">pnfsy06</plasmid>
        <plasmid evidence="4">pnfsy08</plasmid>
        <plasmid evidence="3">pNFSY08</plasmid>
    </source>
</reference>
<accession>A0A2K8TA13</accession>
<feature type="transmembrane region" description="Helical" evidence="1">
    <location>
        <begin position="39"/>
        <end position="59"/>
    </location>
</feature>
<keyword evidence="1" id="KW-0472">Membrane</keyword>
<keyword evidence="4" id="KW-1185">Reference proteome</keyword>
<proteinExistence type="predicted"/>
<sequence length="111" mass="12369">MKIEIQGQDAVKATEELFAIEGIEGSYQTIDQVEREGTVATIATIIGIVSGTFAIAESLHKWKEKYQKSLYDPTGARIEKVLIVTPDNHRLLLKDATVEQIQAILEKSKKK</sequence>
<geneLocation type="plasmid" evidence="3">
    <name>pNFSY08</name>
</geneLocation>
<dbReference type="EMBL" id="CP024791">
    <property type="protein sequence ID" value="AUB43738.1"/>
    <property type="molecule type" value="Genomic_DNA"/>
</dbReference>
<organism evidence="3 4">
    <name type="scientific">Nostoc flagelliforme CCNUN1</name>
    <dbReference type="NCBI Taxonomy" id="2038116"/>
    <lineage>
        <taxon>Bacteria</taxon>
        <taxon>Bacillati</taxon>
        <taxon>Cyanobacteriota</taxon>
        <taxon>Cyanophyceae</taxon>
        <taxon>Nostocales</taxon>
        <taxon>Nostocaceae</taxon>
        <taxon>Nostoc</taxon>
    </lineage>
</organism>
<keyword evidence="1" id="KW-0812">Transmembrane</keyword>
<dbReference type="EMBL" id="CP024793">
    <property type="protein sequence ID" value="AUB44536.1"/>
    <property type="molecule type" value="Genomic_DNA"/>
</dbReference>
<dbReference type="OrthoDB" id="487663at2"/>
<dbReference type="RefSeq" id="WP_100903746.1">
    <property type="nucleotide sequence ID" value="NZ_CAWNNC010000007.1"/>
</dbReference>
<dbReference type="KEGG" id="nfl:COO91_09928"/>
<evidence type="ECO:0000313" key="4">
    <source>
        <dbReference type="Proteomes" id="UP000232003"/>
    </source>
</evidence>
<dbReference type="Proteomes" id="UP000232003">
    <property type="component" value="Plasmid pNFSY08"/>
</dbReference>
<keyword evidence="1" id="KW-1133">Transmembrane helix</keyword>
<dbReference type="AlphaFoldDB" id="A0A2K8TA13"/>
<gene>
    <name evidence="2" type="ORF">COO91_09928</name>
    <name evidence="3" type="ORF">COO91_10769</name>
</gene>
<geneLocation type="plasmid" evidence="4">
    <name>pnfsy06</name>
</geneLocation>
<evidence type="ECO:0000256" key="1">
    <source>
        <dbReference type="SAM" id="Phobius"/>
    </source>
</evidence>
<name>A0A2K8TA13_9NOSO</name>
<keyword evidence="3" id="KW-0614">Plasmid</keyword>